<protein>
    <submittedName>
        <fullName evidence="1">Uncharacterized protein</fullName>
    </submittedName>
</protein>
<sequence>MTRASVGSAFPLTSFHLLRRPTPTPTSLYATANAAVAMPDNQRPHPSLEVVGDSFLPALKTLNRPYHPYPIIGWNRHLETIFASFFRSLPAVRFRRQCLRTKDDGVVALDWVSGDDRLLPEASPVLILLPGLTGGSGDTYVRHMLLRARKNGWRVVVFNSRGCGDSPVTTPQFYSASFLGDLREVVAHVATRYPKANLYAVGWSLGANILVRYLGQESGSCPLSGAVSLCNPFNLVIADEDFRKGFNIVYDKALANSLCKIFKKHALLFEDMEGEFNIQLAANAKSVREFDEGLTRVSFGFKSVDDYYSNSSSSDSIKHVSTPLLCIQAANDPIAPSRGIPRKDIQENPNCLLIVTPKGGHLGWVAGADAPRGAPWTDPLVMDFLQHLEKPGSGTSEPCSTSDVGMQSAESLHGVEV</sequence>
<evidence type="ECO:0000313" key="2">
    <source>
        <dbReference type="Proteomes" id="UP000828048"/>
    </source>
</evidence>
<reference evidence="1 2" key="1">
    <citation type="journal article" date="2021" name="Hortic Res">
        <title>High-quality reference genome and annotation aids understanding of berry development for evergreen blueberry (Vaccinium darrowii).</title>
        <authorList>
            <person name="Yu J."/>
            <person name="Hulse-Kemp A.M."/>
            <person name="Babiker E."/>
            <person name="Staton M."/>
        </authorList>
    </citation>
    <scope>NUCLEOTIDE SEQUENCE [LARGE SCALE GENOMIC DNA]</scope>
    <source>
        <strain evidence="2">cv. NJ 8807/NJ 8810</strain>
        <tissue evidence="1">Young leaf</tissue>
    </source>
</reference>
<gene>
    <name evidence="1" type="ORF">Vadar_018995</name>
</gene>
<proteinExistence type="predicted"/>
<dbReference type="Proteomes" id="UP000828048">
    <property type="component" value="Chromosome 10"/>
</dbReference>
<evidence type="ECO:0000313" key="1">
    <source>
        <dbReference type="EMBL" id="KAH7840596.1"/>
    </source>
</evidence>
<comment type="caution">
    <text evidence="1">The sequence shown here is derived from an EMBL/GenBank/DDBJ whole genome shotgun (WGS) entry which is preliminary data.</text>
</comment>
<name>A0ACB7XIN8_9ERIC</name>
<keyword evidence="2" id="KW-1185">Reference proteome</keyword>
<dbReference type="EMBL" id="CM037160">
    <property type="protein sequence ID" value="KAH7840596.1"/>
    <property type="molecule type" value="Genomic_DNA"/>
</dbReference>
<accession>A0ACB7XIN8</accession>
<organism evidence="1 2">
    <name type="scientific">Vaccinium darrowii</name>
    <dbReference type="NCBI Taxonomy" id="229202"/>
    <lineage>
        <taxon>Eukaryota</taxon>
        <taxon>Viridiplantae</taxon>
        <taxon>Streptophyta</taxon>
        <taxon>Embryophyta</taxon>
        <taxon>Tracheophyta</taxon>
        <taxon>Spermatophyta</taxon>
        <taxon>Magnoliopsida</taxon>
        <taxon>eudicotyledons</taxon>
        <taxon>Gunneridae</taxon>
        <taxon>Pentapetalae</taxon>
        <taxon>asterids</taxon>
        <taxon>Ericales</taxon>
        <taxon>Ericaceae</taxon>
        <taxon>Vaccinioideae</taxon>
        <taxon>Vaccinieae</taxon>
        <taxon>Vaccinium</taxon>
    </lineage>
</organism>